<feature type="compositionally biased region" description="Basic and acidic residues" evidence="7">
    <location>
        <begin position="1"/>
        <end position="19"/>
    </location>
</feature>
<protein>
    <recommendedName>
        <fullName evidence="6">Protein-export protein SecB</fullName>
    </recommendedName>
</protein>
<dbReference type="Gene3D" id="3.10.420.10">
    <property type="entry name" value="SecB-like"/>
    <property type="match status" value="1"/>
</dbReference>
<dbReference type="AlphaFoldDB" id="A0A8J3CN74"/>
<evidence type="ECO:0000313" key="9">
    <source>
        <dbReference type="Proteomes" id="UP000634004"/>
    </source>
</evidence>
<dbReference type="NCBIfam" id="NF004392">
    <property type="entry name" value="PRK05751.1-3"/>
    <property type="match status" value="1"/>
</dbReference>
<dbReference type="GO" id="GO:0051262">
    <property type="term" value="P:protein tetramerization"/>
    <property type="evidence" value="ECO:0007669"/>
    <property type="project" value="InterPro"/>
</dbReference>
<dbReference type="Pfam" id="PF02556">
    <property type="entry name" value="SecB"/>
    <property type="match status" value="1"/>
</dbReference>
<name>A0A8J3CN74_9PROT</name>
<dbReference type="NCBIfam" id="TIGR00809">
    <property type="entry name" value="secB"/>
    <property type="match status" value="1"/>
</dbReference>
<dbReference type="InterPro" id="IPR003708">
    <property type="entry name" value="SecB"/>
</dbReference>
<accession>A0A8J3CN74</accession>
<comment type="subcellular location">
    <subcellularLocation>
        <location evidence="6">Cytoplasm</location>
    </subcellularLocation>
</comment>
<evidence type="ECO:0000256" key="3">
    <source>
        <dbReference type="ARBA" id="ARBA00022927"/>
    </source>
</evidence>
<organism evidence="8 9">
    <name type="scientific">Algimonas arctica</name>
    <dbReference type="NCBI Taxonomy" id="1479486"/>
    <lineage>
        <taxon>Bacteria</taxon>
        <taxon>Pseudomonadati</taxon>
        <taxon>Pseudomonadota</taxon>
        <taxon>Alphaproteobacteria</taxon>
        <taxon>Maricaulales</taxon>
        <taxon>Robiginitomaculaceae</taxon>
        <taxon>Algimonas</taxon>
    </lineage>
</organism>
<sequence length="193" mass="21363">MAKTPKKDAKTKSDAKPVDENDLNISLDDGAPAPEAAAQPEATPEVSGEPMLNVLAQYTRDMSFENPNAPDSLKSGQAQPEVSIDLRIGRQISENNTIEISILVKAHATRGDQTVFIAELDYAGLFAIQNVNLEQMQPLMMIECPRILFPYARKILADMTQDGGHLPIMLDMPDFASMYREEMMRRGQEQGLN</sequence>
<keyword evidence="3 6" id="KW-0653">Protein transport</keyword>
<dbReference type="PANTHER" id="PTHR36918">
    <property type="match status" value="1"/>
</dbReference>
<feature type="compositionally biased region" description="Low complexity" evidence="7">
    <location>
        <begin position="31"/>
        <end position="45"/>
    </location>
</feature>
<evidence type="ECO:0000256" key="2">
    <source>
        <dbReference type="ARBA" id="ARBA00022448"/>
    </source>
</evidence>
<comment type="subunit">
    <text evidence="6">Homotetramer, a dimer of dimers. One homotetramer interacts with 1 SecA dimer.</text>
</comment>
<dbReference type="EMBL" id="BMZH01000003">
    <property type="protein sequence ID" value="GHA88160.1"/>
    <property type="molecule type" value="Genomic_DNA"/>
</dbReference>
<keyword evidence="4 6" id="KW-0811">Translocation</keyword>
<comment type="function">
    <text evidence="6">One of the proteins required for the normal export of preproteins out of the cell cytoplasm. It is a molecular chaperone that binds to a subset of precursor proteins, maintaining them in a translocation-competent state. It also specifically binds to its receptor SecA.</text>
</comment>
<keyword evidence="6" id="KW-0963">Cytoplasm</keyword>
<keyword evidence="9" id="KW-1185">Reference proteome</keyword>
<dbReference type="GO" id="GO:0015031">
    <property type="term" value="P:protein transport"/>
    <property type="evidence" value="ECO:0007669"/>
    <property type="project" value="UniProtKB-UniRule"/>
</dbReference>
<dbReference type="GO" id="GO:0005737">
    <property type="term" value="C:cytoplasm"/>
    <property type="evidence" value="ECO:0007669"/>
    <property type="project" value="UniProtKB-SubCell"/>
</dbReference>
<gene>
    <name evidence="6" type="primary">secB</name>
    <name evidence="8" type="ORF">GCM10009069_08890</name>
</gene>
<dbReference type="GO" id="GO:0051082">
    <property type="term" value="F:unfolded protein binding"/>
    <property type="evidence" value="ECO:0007669"/>
    <property type="project" value="InterPro"/>
</dbReference>
<proteinExistence type="inferred from homology"/>
<dbReference type="PANTHER" id="PTHR36918:SF1">
    <property type="entry name" value="PROTEIN-EXPORT PROTEIN SECB"/>
    <property type="match status" value="1"/>
</dbReference>
<evidence type="ECO:0000256" key="6">
    <source>
        <dbReference type="HAMAP-Rule" id="MF_00821"/>
    </source>
</evidence>
<evidence type="ECO:0000313" key="8">
    <source>
        <dbReference type="EMBL" id="GHA88160.1"/>
    </source>
</evidence>
<dbReference type="SUPFAM" id="SSF54611">
    <property type="entry name" value="SecB-like"/>
    <property type="match status" value="1"/>
</dbReference>
<dbReference type="InterPro" id="IPR035958">
    <property type="entry name" value="SecB-like_sf"/>
</dbReference>
<comment type="similarity">
    <text evidence="1 6">Belongs to the SecB family.</text>
</comment>
<dbReference type="Proteomes" id="UP000634004">
    <property type="component" value="Unassembled WGS sequence"/>
</dbReference>
<evidence type="ECO:0000256" key="7">
    <source>
        <dbReference type="SAM" id="MobiDB-lite"/>
    </source>
</evidence>
<dbReference type="HAMAP" id="MF_00821">
    <property type="entry name" value="SecB"/>
    <property type="match status" value="1"/>
</dbReference>
<keyword evidence="5 6" id="KW-0143">Chaperone</keyword>
<reference evidence="8" key="1">
    <citation type="journal article" date="2014" name="Int. J. Syst. Evol. Microbiol.">
        <title>Complete genome sequence of Corynebacterium casei LMG S-19264T (=DSM 44701T), isolated from a smear-ripened cheese.</title>
        <authorList>
            <consortium name="US DOE Joint Genome Institute (JGI-PGF)"/>
            <person name="Walter F."/>
            <person name="Albersmeier A."/>
            <person name="Kalinowski J."/>
            <person name="Ruckert C."/>
        </authorList>
    </citation>
    <scope>NUCLEOTIDE SEQUENCE</scope>
    <source>
        <strain evidence="8">KCTC 32513</strain>
    </source>
</reference>
<reference evidence="8" key="2">
    <citation type="submission" date="2020-09" db="EMBL/GenBank/DDBJ databases">
        <authorList>
            <person name="Sun Q."/>
            <person name="Kim S."/>
        </authorList>
    </citation>
    <scope>NUCLEOTIDE SEQUENCE</scope>
    <source>
        <strain evidence="8">KCTC 32513</strain>
    </source>
</reference>
<evidence type="ECO:0000256" key="5">
    <source>
        <dbReference type="ARBA" id="ARBA00023186"/>
    </source>
</evidence>
<feature type="region of interest" description="Disordered" evidence="7">
    <location>
        <begin position="1"/>
        <end position="49"/>
    </location>
</feature>
<dbReference type="PRINTS" id="PR01594">
    <property type="entry name" value="SECBCHAPRONE"/>
</dbReference>
<dbReference type="GO" id="GO:0006457">
    <property type="term" value="P:protein folding"/>
    <property type="evidence" value="ECO:0007669"/>
    <property type="project" value="UniProtKB-UniRule"/>
</dbReference>
<evidence type="ECO:0000256" key="4">
    <source>
        <dbReference type="ARBA" id="ARBA00023010"/>
    </source>
</evidence>
<dbReference type="RefSeq" id="WP_189495862.1">
    <property type="nucleotide sequence ID" value="NZ_BMZH01000003.1"/>
</dbReference>
<evidence type="ECO:0000256" key="1">
    <source>
        <dbReference type="ARBA" id="ARBA00009990"/>
    </source>
</evidence>
<comment type="caution">
    <text evidence="8">The sequence shown here is derived from an EMBL/GenBank/DDBJ whole genome shotgun (WGS) entry which is preliminary data.</text>
</comment>
<keyword evidence="2 6" id="KW-0813">Transport</keyword>